<dbReference type="Proteomes" id="UP001160148">
    <property type="component" value="Unassembled WGS sequence"/>
</dbReference>
<evidence type="ECO:0000313" key="2">
    <source>
        <dbReference type="Proteomes" id="UP001160148"/>
    </source>
</evidence>
<reference evidence="1 2" key="1">
    <citation type="submission" date="2023-01" db="EMBL/GenBank/DDBJ databases">
        <authorList>
            <person name="Whitehead M."/>
        </authorList>
    </citation>
    <scope>NUCLEOTIDE SEQUENCE [LARGE SCALE GENOMIC DNA]</scope>
</reference>
<name>A0AAV0WHC1_9HEMI</name>
<accession>A0AAV0WHC1</accession>
<organism evidence="1 2">
    <name type="scientific">Macrosiphum euphorbiae</name>
    <name type="common">potato aphid</name>
    <dbReference type="NCBI Taxonomy" id="13131"/>
    <lineage>
        <taxon>Eukaryota</taxon>
        <taxon>Metazoa</taxon>
        <taxon>Ecdysozoa</taxon>
        <taxon>Arthropoda</taxon>
        <taxon>Hexapoda</taxon>
        <taxon>Insecta</taxon>
        <taxon>Pterygota</taxon>
        <taxon>Neoptera</taxon>
        <taxon>Paraneoptera</taxon>
        <taxon>Hemiptera</taxon>
        <taxon>Sternorrhyncha</taxon>
        <taxon>Aphidomorpha</taxon>
        <taxon>Aphidoidea</taxon>
        <taxon>Aphididae</taxon>
        <taxon>Macrosiphini</taxon>
        <taxon>Macrosiphum</taxon>
    </lineage>
</organism>
<comment type="caution">
    <text evidence="1">The sequence shown here is derived from an EMBL/GenBank/DDBJ whole genome shotgun (WGS) entry which is preliminary data.</text>
</comment>
<dbReference type="EMBL" id="CARXXK010000002">
    <property type="protein sequence ID" value="CAI6355209.1"/>
    <property type="molecule type" value="Genomic_DNA"/>
</dbReference>
<keyword evidence="2" id="KW-1185">Reference proteome</keyword>
<proteinExistence type="predicted"/>
<evidence type="ECO:0000313" key="1">
    <source>
        <dbReference type="EMBL" id="CAI6355209.1"/>
    </source>
</evidence>
<protein>
    <submittedName>
        <fullName evidence="1">Uncharacterized protein</fullName>
    </submittedName>
</protein>
<dbReference type="AlphaFoldDB" id="A0AAV0WHC1"/>
<gene>
    <name evidence="1" type="ORF">MEUPH1_LOCUS11093</name>
</gene>
<sequence length="135" mass="15191">MVNPIIYTIETKLDNFIVKNSNTAVGIGFARSLRKSISNIFQVCKNDPAYLLATVIDPRFKTILMESYEVETVKDLLTREVESLRLTGDILEVTEQNILPITVPVSTNSLWDILQERSISNTSNEGVSCVKNEVR</sequence>